<sequence>MVYSSSNLEARKKIFSNYKHYHSAKFSVGISPNLTVNYISKAWGGRAFNKRIMLQSSALMDDLSDGDSVMADRGFNVAGVEFLIPEFKVRDGAQITQKEASRFEYISKTRIHVEKVIQRIKTFHFLERQC</sequence>
<feature type="domain" description="DDE Tnp4" evidence="3">
    <location>
        <begin position="5"/>
        <end position="128"/>
    </location>
</feature>
<protein>
    <recommendedName>
        <fullName evidence="3">DDE Tnp4 domain-containing protein</fullName>
    </recommendedName>
</protein>
<organism evidence="4 5">
    <name type="scientific">Mya arenaria</name>
    <name type="common">Soft-shell clam</name>
    <dbReference type="NCBI Taxonomy" id="6604"/>
    <lineage>
        <taxon>Eukaryota</taxon>
        <taxon>Metazoa</taxon>
        <taxon>Spiralia</taxon>
        <taxon>Lophotrochozoa</taxon>
        <taxon>Mollusca</taxon>
        <taxon>Bivalvia</taxon>
        <taxon>Autobranchia</taxon>
        <taxon>Heteroconchia</taxon>
        <taxon>Euheterodonta</taxon>
        <taxon>Imparidentia</taxon>
        <taxon>Neoheterodontei</taxon>
        <taxon>Myida</taxon>
        <taxon>Myoidea</taxon>
        <taxon>Myidae</taxon>
        <taxon>Mya</taxon>
    </lineage>
</organism>
<keyword evidence="2" id="KW-0479">Metal-binding</keyword>
<gene>
    <name evidence="4" type="ORF">MAR_018068</name>
</gene>
<dbReference type="PANTHER" id="PTHR23080:SF143">
    <property type="entry name" value="SI:DKEY-56D12.4"/>
    <property type="match status" value="1"/>
</dbReference>
<dbReference type="InterPro" id="IPR027806">
    <property type="entry name" value="HARBI1_dom"/>
</dbReference>
<proteinExistence type="predicted"/>
<dbReference type="Pfam" id="PF13359">
    <property type="entry name" value="DDE_Tnp_4"/>
    <property type="match status" value="1"/>
</dbReference>
<comment type="cofactor">
    <cofactor evidence="1">
        <name>a divalent metal cation</name>
        <dbReference type="ChEBI" id="CHEBI:60240"/>
    </cofactor>
</comment>
<keyword evidence="5" id="KW-1185">Reference proteome</keyword>
<dbReference type="EMBL" id="CP111017">
    <property type="protein sequence ID" value="WAR08110.1"/>
    <property type="molecule type" value="Genomic_DNA"/>
</dbReference>
<evidence type="ECO:0000313" key="4">
    <source>
        <dbReference type="EMBL" id="WAR08110.1"/>
    </source>
</evidence>
<feature type="non-terminal residue" evidence="4">
    <location>
        <position position="1"/>
    </location>
</feature>
<evidence type="ECO:0000259" key="3">
    <source>
        <dbReference type="Pfam" id="PF13359"/>
    </source>
</evidence>
<evidence type="ECO:0000256" key="1">
    <source>
        <dbReference type="ARBA" id="ARBA00001968"/>
    </source>
</evidence>
<dbReference type="Proteomes" id="UP001164746">
    <property type="component" value="Chromosome 6"/>
</dbReference>
<accession>A0ABY7EG89</accession>
<evidence type="ECO:0000256" key="2">
    <source>
        <dbReference type="ARBA" id="ARBA00022723"/>
    </source>
</evidence>
<reference evidence="4" key="1">
    <citation type="submission" date="2022-11" db="EMBL/GenBank/DDBJ databases">
        <title>Centuries of genome instability and evolution in soft-shell clam transmissible cancer (bioRxiv).</title>
        <authorList>
            <person name="Hart S.F.M."/>
            <person name="Yonemitsu M.A."/>
            <person name="Giersch R.M."/>
            <person name="Beal B.F."/>
            <person name="Arriagada G."/>
            <person name="Davis B.W."/>
            <person name="Ostrander E.A."/>
            <person name="Goff S.P."/>
            <person name="Metzger M.J."/>
        </authorList>
    </citation>
    <scope>NUCLEOTIDE SEQUENCE</scope>
    <source>
        <strain evidence="4">MELC-2E11</strain>
        <tissue evidence="4">Siphon/mantle</tissue>
    </source>
</reference>
<name>A0ABY7EG89_MYAAR</name>
<evidence type="ECO:0000313" key="5">
    <source>
        <dbReference type="Proteomes" id="UP001164746"/>
    </source>
</evidence>
<dbReference type="PANTHER" id="PTHR23080">
    <property type="entry name" value="THAP DOMAIN PROTEIN"/>
    <property type="match status" value="1"/>
</dbReference>